<comment type="caution">
    <text evidence="1">The sequence shown here is derived from an EMBL/GenBank/DDBJ whole genome shotgun (WGS) entry which is preliminary data.</text>
</comment>
<dbReference type="Proteomes" id="UP000078302">
    <property type="component" value="Unassembled WGS sequence"/>
</dbReference>
<organism evidence="1 2">
    <name type="scientific">Acidithiobacillus ferrooxidans</name>
    <name type="common">Thiobacillus ferrooxidans</name>
    <dbReference type="NCBI Taxonomy" id="920"/>
    <lineage>
        <taxon>Bacteria</taxon>
        <taxon>Pseudomonadati</taxon>
        <taxon>Pseudomonadota</taxon>
        <taxon>Acidithiobacillia</taxon>
        <taxon>Acidithiobacillales</taxon>
        <taxon>Acidithiobacillaceae</taxon>
        <taxon>Acidithiobacillus</taxon>
    </lineage>
</organism>
<dbReference type="AlphaFoldDB" id="A0A179BNC5"/>
<protein>
    <submittedName>
        <fullName evidence="1">Uncharacterized protein</fullName>
    </submittedName>
</protein>
<evidence type="ECO:0000313" key="1">
    <source>
        <dbReference type="EMBL" id="OAP92631.1"/>
    </source>
</evidence>
<gene>
    <name evidence="1" type="ORF">A4H96_03735</name>
</gene>
<dbReference type="RefSeq" id="WP_064218359.1">
    <property type="nucleotide sequence ID" value="NZ_LVXZ01000038.1"/>
</dbReference>
<dbReference type="EMBL" id="LVXZ01000038">
    <property type="protein sequence ID" value="OAP92631.1"/>
    <property type="molecule type" value="Genomic_DNA"/>
</dbReference>
<sequence>MPNLVAVMHLRFDAACRIYLAPIIARYLLVHQEGRWDGVEKAIRHRELCQFYVAVHRGQLDPEAIQETDALYCEVHDVTQSLTDHLDEAIGFPLVGRPDYDRLIPLFFERFHALALEAMES</sequence>
<evidence type="ECO:0000313" key="2">
    <source>
        <dbReference type="Proteomes" id="UP000078302"/>
    </source>
</evidence>
<reference evidence="1 2" key="1">
    <citation type="submission" date="2016-04" db="EMBL/GenBank/DDBJ databases">
        <title>Acidithiobacillus ferrooxidans genome sequencing and assembly.</title>
        <authorList>
            <person name="Zhou Z."/>
        </authorList>
    </citation>
    <scope>NUCLEOTIDE SEQUENCE [LARGE SCALE GENOMIC DNA]</scope>
    <source>
        <strain evidence="1 2">BY0502</strain>
    </source>
</reference>
<dbReference type="OrthoDB" id="8945404at2"/>
<proteinExistence type="predicted"/>
<accession>A0A179BNC5</accession>
<name>A0A179BNC5_ACIFR</name>
<keyword evidence="2" id="KW-1185">Reference proteome</keyword>